<evidence type="ECO:0000256" key="1">
    <source>
        <dbReference type="ARBA" id="ARBA00022603"/>
    </source>
</evidence>
<dbReference type="InterPro" id="IPR050602">
    <property type="entry name" value="Malonyl-ACP_OMT"/>
</dbReference>
<protein>
    <recommendedName>
        <fullName evidence="5">S-adenosyl-L-methionine-dependent methyltransferase</fullName>
    </recommendedName>
</protein>
<evidence type="ECO:0008006" key="5">
    <source>
        <dbReference type="Google" id="ProtNLM"/>
    </source>
</evidence>
<dbReference type="GO" id="GO:0008168">
    <property type="term" value="F:methyltransferase activity"/>
    <property type="evidence" value="ECO:0007669"/>
    <property type="project" value="UniProtKB-KW"/>
</dbReference>
<dbReference type="AlphaFoldDB" id="A0A8H5C1G8"/>
<keyword evidence="4" id="KW-1185">Reference proteome</keyword>
<dbReference type="CDD" id="cd02440">
    <property type="entry name" value="AdoMet_MTases"/>
    <property type="match status" value="1"/>
</dbReference>
<gene>
    <name evidence="3" type="ORF">D9611_002682</name>
</gene>
<evidence type="ECO:0000256" key="2">
    <source>
        <dbReference type="ARBA" id="ARBA00022679"/>
    </source>
</evidence>
<dbReference type="SUPFAM" id="SSF53335">
    <property type="entry name" value="S-adenosyl-L-methionine-dependent methyltransferases"/>
    <property type="match status" value="1"/>
</dbReference>
<accession>A0A8H5C1G8</accession>
<dbReference type="OrthoDB" id="16816at2759"/>
<proteinExistence type="predicted"/>
<dbReference type="Proteomes" id="UP000541558">
    <property type="component" value="Unassembled WGS sequence"/>
</dbReference>
<dbReference type="Pfam" id="PF13489">
    <property type="entry name" value="Methyltransf_23"/>
    <property type="match status" value="1"/>
</dbReference>
<dbReference type="GO" id="GO:0005739">
    <property type="term" value="C:mitochondrion"/>
    <property type="evidence" value="ECO:0007669"/>
    <property type="project" value="TreeGrafter"/>
</dbReference>
<keyword evidence="1" id="KW-0489">Methyltransferase</keyword>
<evidence type="ECO:0000313" key="3">
    <source>
        <dbReference type="EMBL" id="KAF5333099.1"/>
    </source>
</evidence>
<dbReference type="PANTHER" id="PTHR13090">
    <property type="entry name" value="ARGININE-HYDROXYLASE NDUFAF5, MITOCHONDRIAL"/>
    <property type="match status" value="1"/>
</dbReference>
<dbReference type="EMBL" id="JAACJK010000109">
    <property type="protein sequence ID" value="KAF5333099.1"/>
    <property type="molecule type" value="Genomic_DNA"/>
</dbReference>
<evidence type="ECO:0000313" key="4">
    <source>
        <dbReference type="Proteomes" id="UP000541558"/>
    </source>
</evidence>
<dbReference type="Gene3D" id="3.40.50.150">
    <property type="entry name" value="Vaccinia Virus protein VP39"/>
    <property type="match status" value="1"/>
</dbReference>
<name>A0A8H5C1G8_9AGAR</name>
<dbReference type="PANTHER" id="PTHR13090:SF1">
    <property type="entry name" value="ARGININE-HYDROXYLASE NDUFAF5, MITOCHONDRIAL"/>
    <property type="match status" value="1"/>
</dbReference>
<dbReference type="GO" id="GO:0032981">
    <property type="term" value="P:mitochondrial respiratory chain complex I assembly"/>
    <property type="evidence" value="ECO:0007669"/>
    <property type="project" value="TreeGrafter"/>
</dbReference>
<comment type="caution">
    <text evidence="3">The sequence shown here is derived from an EMBL/GenBank/DDBJ whole genome shotgun (WGS) entry which is preliminary data.</text>
</comment>
<reference evidence="3 4" key="1">
    <citation type="journal article" date="2020" name="ISME J.">
        <title>Uncovering the hidden diversity of litter-decomposition mechanisms in mushroom-forming fungi.</title>
        <authorList>
            <person name="Floudas D."/>
            <person name="Bentzer J."/>
            <person name="Ahren D."/>
            <person name="Johansson T."/>
            <person name="Persson P."/>
            <person name="Tunlid A."/>
        </authorList>
    </citation>
    <scope>NUCLEOTIDE SEQUENCE [LARGE SCALE GENOMIC DNA]</scope>
    <source>
        <strain evidence="3 4">CBS 175.51</strain>
    </source>
</reference>
<organism evidence="3 4">
    <name type="scientific">Ephemerocybe angulata</name>
    <dbReference type="NCBI Taxonomy" id="980116"/>
    <lineage>
        <taxon>Eukaryota</taxon>
        <taxon>Fungi</taxon>
        <taxon>Dikarya</taxon>
        <taxon>Basidiomycota</taxon>
        <taxon>Agaricomycotina</taxon>
        <taxon>Agaricomycetes</taxon>
        <taxon>Agaricomycetidae</taxon>
        <taxon>Agaricales</taxon>
        <taxon>Agaricineae</taxon>
        <taxon>Psathyrellaceae</taxon>
        <taxon>Ephemerocybe</taxon>
    </lineage>
</organism>
<dbReference type="InterPro" id="IPR029063">
    <property type="entry name" value="SAM-dependent_MTases_sf"/>
</dbReference>
<sequence>MPLSLRHQLRSLASRVPSRNYAAVSSSPSQTNPYTVGPYQVFDRNAKRLQRDRAVARDGGDRSRTVDYIRDEIAERMMERFMDIKRSFNTVLDLGSGPGHFSKLLESDKAKKTVMLEMSGKTLHREPDSEFEGTSSGIQRVSNLNGQDIVQVERIQGDEENLLQHIERESQEAVLSCLSLHWVNDLPGVLVQIRESLKPDGLFLGAMFGGDTLFELRTSLQLAEAEREGGLSPHVSPMTDTRDISNLLGRAGFTLLTVDTDEVKVGYPSMWELMEDLQDMGESNAVIGRRARISPDTLAAASAIYKELHGNEDGSIPATFQVIYMIGWKPADSQPKPLERGSGKVNLKEVL</sequence>
<keyword evidence="2" id="KW-0808">Transferase</keyword>
<dbReference type="GO" id="GO:0032259">
    <property type="term" value="P:methylation"/>
    <property type="evidence" value="ECO:0007669"/>
    <property type="project" value="UniProtKB-KW"/>
</dbReference>